<dbReference type="SUPFAM" id="SSF46565">
    <property type="entry name" value="Chaperone J-domain"/>
    <property type="match status" value="1"/>
</dbReference>
<organism evidence="7 8">
    <name type="scientific">Lyophyllum shimeji</name>
    <name type="common">Hon-shimeji</name>
    <name type="synonym">Tricholoma shimeji</name>
    <dbReference type="NCBI Taxonomy" id="47721"/>
    <lineage>
        <taxon>Eukaryota</taxon>
        <taxon>Fungi</taxon>
        <taxon>Dikarya</taxon>
        <taxon>Basidiomycota</taxon>
        <taxon>Agaricomycotina</taxon>
        <taxon>Agaricomycetes</taxon>
        <taxon>Agaricomycetidae</taxon>
        <taxon>Agaricales</taxon>
        <taxon>Tricholomatineae</taxon>
        <taxon>Lyophyllaceae</taxon>
        <taxon>Lyophyllum</taxon>
    </lineage>
</organism>
<protein>
    <submittedName>
        <fullName evidence="7">DnaJ molecular chaperone homology domain containing protein</fullName>
    </submittedName>
</protein>
<feature type="chain" id="PRO_5040289903" evidence="5">
    <location>
        <begin position="24"/>
        <end position="555"/>
    </location>
</feature>
<comment type="caution">
    <text evidence="7">The sequence shown here is derived from an EMBL/GenBank/DDBJ whole genome shotgun (WGS) entry which is preliminary data.</text>
</comment>
<comment type="subcellular location">
    <subcellularLocation>
        <location evidence="1">Endoplasmic reticulum</location>
    </subcellularLocation>
</comment>
<dbReference type="CDD" id="cd06257">
    <property type="entry name" value="DnaJ"/>
    <property type="match status" value="1"/>
</dbReference>
<evidence type="ECO:0000259" key="6">
    <source>
        <dbReference type="PROSITE" id="PS50076"/>
    </source>
</evidence>
<dbReference type="OrthoDB" id="1726119at2759"/>
<dbReference type="PANTHER" id="PTHR44140">
    <property type="entry name" value="LD25575P"/>
    <property type="match status" value="1"/>
</dbReference>
<evidence type="ECO:0000256" key="5">
    <source>
        <dbReference type="SAM" id="SignalP"/>
    </source>
</evidence>
<dbReference type="PRINTS" id="PR00625">
    <property type="entry name" value="JDOMAIN"/>
</dbReference>
<dbReference type="Gene3D" id="1.25.40.10">
    <property type="entry name" value="Tetratricopeptide repeat domain"/>
    <property type="match status" value="1"/>
</dbReference>
<dbReference type="Gene3D" id="1.10.287.110">
    <property type="entry name" value="DnaJ domain"/>
    <property type="match status" value="1"/>
</dbReference>
<reference evidence="7" key="1">
    <citation type="submission" date="2022-07" db="EMBL/GenBank/DDBJ databases">
        <title>The genome of Lyophyllum shimeji provides insight into the initial evolution of ectomycorrhizal fungal genome.</title>
        <authorList>
            <person name="Kobayashi Y."/>
            <person name="Shibata T."/>
            <person name="Hirakawa H."/>
            <person name="Shigenobu S."/>
            <person name="Nishiyama T."/>
            <person name="Yamada A."/>
            <person name="Hasebe M."/>
            <person name="Kawaguchi M."/>
        </authorList>
    </citation>
    <scope>NUCLEOTIDE SEQUENCE</scope>
    <source>
        <strain evidence="7">AT787</strain>
    </source>
</reference>
<dbReference type="Proteomes" id="UP001063166">
    <property type="component" value="Unassembled WGS sequence"/>
</dbReference>
<dbReference type="PROSITE" id="PS50076">
    <property type="entry name" value="DNAJ_2"/>
    <property type="match status" value="1"/>
</dbReference>
<dbReference type="InterPro" id="IPR011990">
    <property type="entry name" value="TPR-like_helical_dom_sf"/>
</dbReference>
<dbReference type="EMBL" id="BRPK01000001">
    <property type="protein sequence ID" value="GLB33160.1"/>
    <property type="molecule type" value="Genomic_DNA"/>
</dbReference>
<dbReference type="InterPro" id="IPR019734">
    <property type="entry name" value="TPR_rpt"/>
</dbReference>
<keyword evidence="2 5" id="KW-0732">Signal</keyword>
<dbReference type="GO" id="GO:0051087">
    <property type="term" value="F:protein-folding chaperone binding"/>
    <property type="evidence" value="ECO:0007669"/>
    <property type="project" value="TreeGrafter"/>
</dbReference>
<accession>A0A9P3UJC1</accession>
<dbReference type="PROSITE" id="PS50005">
    <property type="entry name" value="TPR"/>
    <property type="match status" value="1"/>
</dbReference>
<dbReference type="SMART" id="SM00271">
    <property type="entry name" value="DnaJ"/>
    <property type="match status" value="1"/>
</dbReference>
<dbReference type="InterPro" id="IPR001623">
    <property type="entry name" value="DnaJ_domain"/>
</dbReference>
<feature type="signal peptide" evidence="5">
    <location>
        <begin position="1"/>
        <end position="23"/>
    </location>
</feature>
<sequence>MRLPALSPFLLLVASCIVNGVAADPGAGGLYPPGLLPLINRANVLLSAGQFNEAARIYSEAIEQSPADYLLYYKRATAYFSLSRHGPALEDFDKVLALTSGTFDNANLMKARIHLRDGHFDLAREALRAYVKAKGQTEESKELEASIKTGEEMEQKMEKERAAQLWNACVESASAALRVASHSIDIRSVRAECALAAGDVDSAVGDITRLSHLLPPTTTLMTTLFRLSYFLLPPSPAPLNTLKQCLHFDPDSKPCLVLHRILKAFDRSFAELEELQGKDDHRGVVKLLVGPGVGKKGDFLKKFEDALREHTSREQLLPPQVGARQHTPEIPLPDAFKVSHGRQTLVRALCKAYTQLGTKREMERWCGELLTLKGCEEDVDGLVGQAEALLGKQEYEEAIRMLEKAWEKSGQSSRDIHQRLQRAQKLLKQSKQKDYYKVLGVSRDADAKTIKRAFRQAAKTAHPDKGGSEAKMAAVNEAYEVLSNPELRARFDAGDDPNDPMAQQGGHPFAYGGGGHPFAQFFQQQGGGFSGGFPGGGFPGGGPGGFQFHFTHGGR</sequence>
<proteinExistence type="predicted"/>
<name>A0A9P3UJC1_LYOSH</name>
<evidence type="ECO:0000256" key="1">
    <source>
        <dbReference type="ARBA" id="ARBA00004240"/>
    </source>
</evidence>
<dbReference type="Pfam" id="PF13432">
    <property type="entry name" value="TPR_16"/>
    <property type="match status" value="1"/>
</dbReference>
<keyword evidence="3" id="KW-0256">Endoplasmic reticulum</keyword>
<dbReference type="GO" id="GO:0005783">
    <property type="term" value="C:endoplasmic reticulum"/>
    <property type="evidence" value="ECO:0007669"/>
    <property type="project" value="UniProtKB-SubCell"/>
</dbReference>
<keyword evidence="4" id="KW-0802">TPR repeat</keyword>
<keyword evidence="8" id="KW-1185">Reference proteome</keyword>
<evidence type="ECO:0000313" key="7">
    <source>
        <dbReference type="EMBL" id="GLB33160.1"/>
    </source>
</evidence>
<dbReference type="AlphaFoldDB" id="A0A9P3UJC1"/>
<evidence type="ECO:0000256" key="3">
    <source>
        <dbReference type="ARBA" id="ARBA00022824"/>
    </source>
</evidence>
<dbReference type="GO" id="GO:0034975">
    <property type="term" value="P:protein folding in endoplasmic reticulum"/>
    <property type="evidence" value="ECO:0007669"/>
    <property type="project" value="TreeGrafter"/>
</dbReference>
<evidence type="ECO:0000256" key="4">
    <source>
        <dbReference type="PROSITE-ProRule" id="PRU00339"/>
    </source>
</evidence>
<evidence type="ECO:0000256" key="2">
    <source>
        <dbReference type="ARBA" id="ARBA00022729"/>
    </source>
</evidence>
<dbReference type="SUPFAM" id="SSF48452">
    <property type="entry name" value="TPR-like"/>
    <property type="match status" value="1"/>
</dbReference>
<dbReference type="InterPro" id="IPR036869">
    <property type="entry name" value="J_dom_sf"/>
</dbReference>
<feature type="domain" description="J" evidence="6">
    <location>
        <begin position="434"/>
        <end position="495"/>
    </location>
</feature>
<dbReference type="GO" id="GO:0051787">
    <property type="term" value="F:misfolded protein binding"/>
    <property type="evidence" value="ECO:0007669"/>
    <property type="project" value="TreeGrafter"/>
</dbReference>
<dbReference type="PANTHER" id="PTHR44140:SF2">
    <property type="entry name" value="LD25575P"/>
    <property type="match status" value="1"/>
</dbReference>
<dbReference type="InterPro" id="IPR051727">
    <property type="entry name" value="DnaJ_C3_Co-chaperones"/>
</dbReference>
<dbReference type="SMART" id="SM00028">
    <property type="entry name" value="TPR"/>
    <property type="match status" value="3"/>
</dbReference>
<dbReference type="PROSITE" id="PS51257">
    <property type="entry name" value="PROKAR_LIPOPROTEIN"/>
    <property type="match status" value="1"/>
</dbReference>
<feature type="repeat" description="TPR" evidence="4">
    <location>
        <begin position="35"/>
        <end position="68"/>
    </location>
</feature>
<gene>
    <name evidence="7" type="ORF">LshimejAT787_0100450</name>
</gene>
<dbReference type="Pfam" id="PF00226">
    <property type="entry name" value="DnaJ"/>
    <property type="match status" value="1"/>
</dbReference>
<evidence type="ECO:0000313" key="8">
    <source>
        <dbReference type="Proteomes" id="UP001063166"/>
    </source>
</evidence>